<evidence type="ECO:0000313" key="7">
    <source>
        <dbReference type="EMBL" id="RPM12146.1"/>
    </source>
</evidence>
<dbReference type="PANTHER" id="PTHR30537">
    <property type="entry name" value="HTH-TYPE TRANSCRIPTIONAL REGULATOR"/>
    <property type="match status" value="1"/>
</dbReference>
<dbReference type="Proteomes" id="UP000045039">
    <property type="component" value="Unassembled WGS sequence"/>
</dbReference>
<dbReference type="InterPro" id="IPR058163">
    <property type="entry name" value="LysR-type_TF_proteobact-type"/>
</dbReference>
<dbReference type="InterPro" id="IPR005119">
    <property type="entry name" value="LysR_subst-bd"/>
</dbReference>
<dbReference type="InterPro" id="IPR000847">
    <property type="entry name" value="LysR_HTH_N"/>
</dbReference>
<dbReference type="SUPFAM" id="SSF53850">
    <property type="entry name" value="Periplasmic binding protein-like II"/>
    <property type="match status" value="1"/>
</dbReference>
<dbReference type="FunFam" id="1.10.10.10:FF:000001">
    <property type="entry name" value="LysR family transcriptional regulator"/>
    <property type="match status" value="1"/>
</dbReference>
<reference evidence="6" key="2">
    <citation type="submission" date="2015-06" db="EMBL/GenBank/DDBJ databases">
        <authorList>
            <person name="Radhakrishnan R."/>
            <person name="Underwood A."/>
            <person name="Al-Shahib A."/>
        </authorList>
    </citation>
    <scope>NUCLEOTIDE SEQUENCE</scope>
    <source>
        <strain evidence="6">P19_London_7_VIM_2_05_10</strain>
    </source>
</reference>
<feature type="domain" description="HTH lysR-type" evidence="5">
    <location>
        <begin position="8"/>
        <end position="64"/>
    </location>
</feature>
<dbReference type="Proteomes" id="UP000284767">
    <property type="component" value="Unassembled WGS sequence"/>
</dbReference>
<keyword evidence="4" id="KW-0804">Transcription</keyword>
<comment type="caution">
    <text evidence="7">The sequence shown here is derived from an EMBL/GenBank/DDBJ whole genome shotgun (WGS) entry which is preliminary data.</text>
</comment>
<dbReference type="CDD" id="cd08474">
    <property type="entry name" value="PBP2_CrgA_like_5"/>
    <property type="match status" value="1"/>
</dbReference>
<sequence length="303" mass="33510">MPAFTRSELADLNVFMTIVRRRSFRHSAQELGVSTSALSHSMRNLEARLGVKLLNRTSRSVVPTDAGSALAAKLEDGFQVIGEALGELDAYRTSPVGRLRLNVPRDASRLLLGPVLRRFTEAYPDLQLELSVEDRMVDIVADGYDAGIRYGGTVPQDMVAVPLTGELRWVVAASPDYLARHGVPQRPDDLLRHACIRMRLGDNSFYKWELGDGERMVEVDVPGPFSVNESNTAVAAALDGIGLAYCLEVGIAEELRSGRLQLVLPDWTSMGAPFCLYYPSRRQPQPGLRQLMEMIRGDWLGRA</sequence>
<proteinExistence type="inferred from homology"/>
<dbReference type="InterPro" id="IPR036388">
    <property type="entry name" value="WH-like_DNA-bd_sf"/>
</dbReference>
<evidence type="ECO:0000313" key="6">
    <source>
        <dbReference type="EMBL" id="CRP95614.1"/>
    </source>
</evidence>
<evidence type="ECO:0000256" key="2">
    <source>
        <dbReference type="ARBA" id="ARBA00023015"/>
    </source>
</evidence>
<protein>
    <submittedName>
        <fullName evidence="6">HTH-type transcriptional regulator DmlR</fullName>
    </submittedName>
    <submittedName>
        <fullName evidence="7">LysR family transcriptional regulator</fullName>
    </submittedName>
</protein>
<gene>
    <name evidence="6" type="primary">dmlR_32</name>
    <name evidence="7" type="ORF">IPC1295_19850</name>
    <name evidence="6" type="ORF">PAERUG_P19_London_7_VIM_2_05_10_06154</name>
</gene>
<dbReference type="PANTHER" id="PTHR30537:SF1">
    <property type="entry name" value="HTH-TYPE TRANSCRIPTIONAL REGULATOR PGRR"/>
    <property type="match status" value="1"/>
</dbReference>
<dbReference type="EMBL" id="CVVU01000256">
    <property type="protein sequence ID" value="CRP95614.1"/>
    <property type="molecule type" value="Genomic_DNA"/>
</dbReference>
<dbReference type="RefSeq" id="WP_003120586.1">
    <property type="nucleotide sequence ID" value="NZ_BAABSN010000001.1"/>
</dbReference>
<reference evidence="7 9" key="4">
    <citation type="submission" date="2019-01" db="EMBL/GenBank/DDBJ databases">
        <title>The Pseudomonas aeruginosa pan-genome provides new insights on its population structure, horizontal gene transfer and pathogenicity.</title>
        <authorList>
            <person name="Freschi L."/>
            <person name="Vincent A.T."/>
            <person name="Jeukens J."/>
            <person name="Emond-Rheault J.-G."/>
            <person name="Kukavica-Ibrulj I."/>
            <person name="Dupont M.-J."/>
            <person name="Charette S.J."/>
            <person name="Boyle B."/>
            <person name="Levesque R.C."/>
        </authorList>
    </citation>
    <scope>NUCLEOTIDE SEQUENCE [LARGE SCALE GENOMIC DNA]</scope>
    <source>
        <strain evidence="7 9">PA-W36</strain>
    </source>
</reference>
<dbReference type="EMBL" id="NSNE01000012">
    <property type="protein sequence ID" value="RPM12146.1"/>
    <property type="molecule type" value="Genomic_DNA"/>
</dbReference>
<keyword evidence="3" id="KW-0238">DNA-binding</keyword>
<dbReference type="GO" id="GO:0006351">
    <property type="term" value="P:DNA-templated transcription"/>
    <property type="evidence" value="ECO:0007669"/>
    <property type="project" value="TreeGrafter"/>
</dbReference>
<dbReference type="Pfam" id="PF00126">
    <property type="entry name" value="HTH_1"/>
    <property type="match status" value="1"/>
</dbReference>
<dbReference type="PROSITE" id="PS50931">
    <property type="entry name" value="HTH_LYSR"/>
    <property type="match status" value="1"/>
</dbReference>
<evidence type="ECO:0000259" key="5">
    <source>
        <dbReference type="PROSITE" id="PS50931"/>
    </source>
</evidence>
<dbReference type="GO" id="GO:0003700">
    <property type="term" value="F:DNA-binding transcription factor activity"/>
    <property type="evidence" value="ECO:0007669"/>
    <property type="project" value="InterPro"/>
</dbReference>
<comment type="similarity">
    <text evidence="1">Belongs to the LysR transcriptional regulatory family.</text>
</comment>
<evidence type="ECO:0000256" key="1">
    <source>
        <dbReference type="ARBA" id="ARBA00009437"/>
    </source>
</evidence>
<dbReference type="Gene3D" id="1.10.10.10">
    <property type="entry name" value="Winged helix-like DNA-binding domain superfamily/Winged helix DNA-binding domain"/>
    <property type="match status" value="1"/>
</dbReference>
<dbReference type="Gene3D" id="3.40.190.290">
    <property type="match status" value="1"/>
</dbReference>
<dbReference type="FunFam" id="3.40.190.290:FF:000001">
    <property type="entry name" value="Transcriptional regulator, LysR family"/>
    <property type="match status" value="1"/>
</dbReference>
<organism evidence="7 9">
    <name type="scientific">Pseudomonas aeruginosa</name>
    <dbReference type="NCBI Taxonomy" id="287"/>
    <lineage>
        <taxon>Bacteria</taxon>
        <taxon>Pseudomonadati</taxon>
        <taxon>Pseudomonadota</taxon>
        <taxon>Gammaproteobacteria</taxon>
        <taxon>Pseudomonadales</taxon>
        <taxon>Pseudomonadaceae</taxon>
        <taxon>Pseudomonas</taxon>
    </lineage>
</organism>
<keyword evidence="2" id="KW-0805">Transcription regulation</keyword>
<evidence type="ECO:0000313" key="8">
    <source>
        <dbReference type="Proteomes" id="UP000045039"/>
    </source>
</evidence>
<dbReference type="InterPro" id="IPR036390">
    <property type="entry name" value="WH_DNA-bd_sf"/>
</dbReference>
<evidence type="ECO:0000313" key="9">
    <source>
        <dbReference type="Proteomes" id="UP000284767"/>
    </source>
</evidence>
<dbReference type="eggNOG" id="COG0583">
    <property type="taxonomic scope" value="Bacteria"/>
</dbReference>
<dbReference type="GO" id="GO:0043565">
    <property type="term" value="F:sequence-specific DNA binding"/>
    <property type="evidence" value="ECO:0007669"/>
    <property type="project" value="TreeGrafter"/>
</dbReference>
<reference evidence="8" key="1">
    <citation type="submission" date="2015-06" db="EMBL/GenBank/DDBJ databases">
        <authorList>
            <person name="Radhakrishnan Rajesh"/>
            <person name="Underwood Anthony"/>
            <person name="Al-Shahib Ali"/>
        </authorList>
    </citation>
    <scope>NUCLEOTIDE SEQUENCE [LARGE SCALE GENOMIC DNA]</scope>
    <source>
        <strain evidence="8">P19_London_7_VIM_2_05_10</strain>
    </source>
</reference>
<name>A0A069Q4S1_PSEAI</name>
<dbReference type="AlphaFoldDB" id="A0A069Q4S1"/>
<dbReference type="SUPFAM" id="SSF46785">
    <property type="entry name" value="Winged helix' DNA-binding domain"/>
    <property type="match status" value="1"/>
</dbReference>
<evidence type="ECO:0000256" key="4">
    <source>
        <dbReference type="ARBA" id="ARBA00023163"/>
    </source>
</evidence>
<evidence type="ECO:0000256" key="3">
    <source>
        <dbReference type="ARBA" id="ARBA00023125"/>
    </source>
</evidence>
<accession>A0A069Q4S1</accession>
<reference evidence="7 9" key="3">
    <citation type="submission" date="2017-08" db="EMBL/GenBank/DDBJ databases">
        <authorList>
            <person name="Feschi L."/>
            <person name="Jeukens J."/>
            <person name="Emond-Rheault J.-G."/>
            <person name="Kukavica-Ibrulj I."/>
            <person name="Boyle B."/>
            <person name="Levesque R.C."/>
        </authorList>
    </citation>
    <scope>NUCLEOTIDE SEQUENCE [LARGE SCALE GENOMIC DNA]</scope>
    <source>
        <strain evidence="7 9">PA-W36</strain>
    </source>
</reference>
<dbReference type="Pfam" id="PF03466">
    <property type="entry name" value="LysR_substrate"/>
    <property type="match status" value="1"/>
</dbReference>